<organism evidence="2 3">
    <name type="scientific">Halobellus rarus</name>
    <dbReference type="NCBI Taxonomy" id="1126237"/>
    <lineage>
        <taxon>Archaea</taxon>
        <taxon>Methanobacteriati</taxon>
        <taxon>Methanobacteriota</taxon>
        <taxon>Stenosarchaea group</taxon>
        <taxon>Halobacteria</taxon>
        <taxon>Halobacteriales</taxon>
        <taxon>Haloferacaceae</taxon>
        <taxon>Halobellus</taxon>
    </lineage>
</organism>
<reference evidence="2 3" key="1">
    <citation type="journal article" date="2019" name="Int. J. Syst. Evol. Microbiol.">
        <title>The Global Catalogue of Microorganisms (GCM) 10K type strain sequencing project: providing services to taxonomists for standard genome sequencing and annotation.</title>
        <authorList>
            <consortium name="The Broad Institute Genomics Platform"/>
            <consortium name="The Broad Institute Genome Sequencing Center for Infectious Disease"/>
            <person name="Wu L."/>
            <person name="Ma J."/>
        </authorList>
    </citation>
    <scope>NUCLEOTIDE SEQUENCE [LARGE SCALE GENOMIC DNA]</scope>
    <source>
        <strain evidence="2 3">CGMCC 1.12121</strain>
    </source>
</reference>
<comment type="caution">
    <text evidence="2">The sequence shown here is derived from an EMBL/GenBank/DDBJ whole genome shotgun (WGS) entry which is preliminary data.</text>
</comment>
<feature type="transmembrane region" description="Helical" evidence="1">
    <location>
        <begin position="21"/>
        <end position="44"/>
    </location>
</feature>
<keyword evidence="3" id="KW-1185">Reference proteome</keyword>
<name>A0ABD6CND3_9EURY</name>
<keyword evidence="1" id="KW-1133">Transmembrane helix</keyword>
<feature type="transmembrane region" description="Helical" evidence="1">
    <location>
        <begin position="126"/>
        <end position="148"/>
    </location>
</feature>
<sequence length="166" mass="17562">MAESDRLSRIPTKFLSDPRGYILGIIREWIVGLVLSAGALYAAWIDQIGDIGVRTFQQGFLGPIVEALMIPGAAVLDSFEGIQASVAESLVGLGVAAPFALVIGFAVAMVVFVVLFGLLWSLIDTYLPAGALTAPIRALVSLFSFQWLRRGDGSTSDSSGGESNDQ</sequence>
<accession>A0ABD6CND3</accession>
<feature type="transmembrane region" description="Helical" evidence="1">
    <location>
        <begin position="91"/>
        <end position="120"/>
    </location>
</feature>
<keyword evidence="1" id="KW-0472">Membrane</keyword>
<evidence type="ECO:0000313" key="2">
    <source>
        <dbReference type="EMBL" id="MFD1599364.1"/>
    </source>
</evidence>
<evidence type="ECO:0000313" key="3">
    <source>
        <dbReference type="Proteomes" id="UP001597085"/>
    </source>
</evidence>
<protein>
    <submittedName>
        <fullName evidence="2">Uncharacterized protein</fullName>
    </submittedName>
</protein>
<dbReference type="AlphaFoldDB" id="A0ABD6CND3"/>
<proteinExistence type="predicted"/>
<dbReference type="Proteomes" id="UP001597085">
    <property type="component" value="Unassembled WGS sequence"/>
</dbReference>
<dbReference type="RefSeq" id="WP_256422765.1">
    <property type="nucleotide sequence ID" value="NZ_JANHDI010000014.1"/>
</dbReference>
<evidence type="ECO:0000256" key="1">
    <source>
        <dbReference type="SAM" id="Phobius"/>
    </source>
</evidence>
<keyword evidence="1" id="KW-0812">Transmembrane</keyword>
<dbReference type="EMBL" id="JBHUDK010000008">
    <property type="protein sequence ID" value="MFD1599364.1"/>
    <property type="molecule type" value="Genomic_DNA"/>
</dbReference>
<gene>
    <name evidence="2" type="ORF">ACFSBX_10400</name>
</gene>